<dbReference type="GO" id="GO:0015295">
    <property type="term" value="F:solute:proton symporter activity"/>
    <property type="evidence" value="ECO:0007669"/>
    <property type="project" value="TreeGrafter"/>
</dbReference>
<evidence type="ECO:0000256" key="4">
    <source>
        <dbReference type="ARBA" id="ARBA00022475"/>
    </source>
</evidence>
<dbReference type="NCBIfam" id="TIGR00795">
    <property type="entry name" value="lctP"/>
    <property type="match status" value="1"/>
</dbReference>
<dbReference type="PANTHER" id="PTHR30003:SF0">
    <property type="entry name" value="GLYCOLATE PERMEASE GLCA-RELATED"/>
    <property type="match status" value="1"/>
</dbReference>
<evidence type="ECO:0000256" key="7">
    <source>
        <dbReference type="ARBA" id="ARBA00023136"/>
    </source>
</evidence>
<keyword evidence="5 8" id="KW-0812">Transmembrane</keyword>
<dbReference type="InterPro" id="IPR003804">
    <property type="entry name" value="Lactate_perm"/>
</dbReference>
<evidence type="ECO:0000256" key="3">
    <source>
        <dbReference type="ARBA" id="ARBA00022448"/>
    </source>
</evidence>
<feature type="transmembrane region" description="Helical" evidence="8">
    <location>
        <begin position="317"/>
        <end position="334"/>
    </location>
</feature>
<evidence type="ECO:0000313" key="10">
    <source>
        <dbReference type="Proteomes" id="UP000095255"/>
    </source>
</evidence>
<comment type="subcellular location">
    <subcellularLocation>
        <location evidence="1 8">Cell membrane</location>
        <topology evidence="1 8">Multi-pass membrane protein</topology>
    </subcellularLocation>
</comment>
<evidence type="ECO:0000256" key="5">
    <source>
        <dbReference type="ARBA" id="ARBA00022692"/>
    </source>
</evidence>
<evidence type="ECO:0000256" key="6">
    <source>
        <dbReference type="ARBA" id="ARBA00022989"/>
    </source>
</evidence>
<keyword evidence="10" id="KW-1185">Reference proteome</keyword>
<feature type="transmembrane region" description="Helical" evidence="8">
    <location>
        <begin position="100"/>
        <end position="119"/>
    </location>
</feature>
<proteinExistence type="inferred from homology"/>
<dbReference type="EMBL" id="MJAT01000038">
    <property type="protein sequence ID" value="OEH84479.1"/>
    <property type="molecule type" value="Genomic_DNA"/>
</dbReference>
<dbReference type="AlphaFoldDB" id="A0A1E5L3G8"/>
<dbReference type="Proteomes" id="UP000095255">
    <property type="component" value="Unassembled WGS sequence"/>
</dbReference>
<feature type="transmembrane region" description="Helical" evidence="8">
    <location>
        <begin position="6"/>
        <end position="23"/>
    </location>
</feature>
<dbReference type="STRING" id="1390249.BHU72_09745"/>
<comment type="caution">
    <text evidence="9">The sequence shown here is derived from an EMBL/GenBank/DDBJ whole genome shotgun (WGS) entry which is preliminary data.</text>
</comment>
<keyword evidence="3 8" id="KW-0813">Transport</keyword>
<organism evidence="9 10">
    <name type="scientific">Desulfuribacillus stibiiarsenatis</name>
    <dbReference type="NCBI Taxonomy" id="1390249"/>
    <lineage>
        <taxon>Bacteria</taxon>
        <taxon>Bacillati</taxon>
        <taxon>Bacillota</taxon>
        <taxon>Desulfuribacillia</taxon>
        <taxon>Desulfuribacillales</taxon>
        <taxon>Desulfuribacillaceae</taxon>
        <taxon>Desulfuribacillus</taxon>
    </lineage>
</organism>
<dbReference type="GO" id="GO:0015129">
    <property type="term" value="F:lactate transmembrane transporter activity"/>
    <property type="evidence" value="ECO:0007669"/>
    <property type="project" value="UniProtKB-UniRule"/>
</dbReference>
<name>A0A1E5L3G8_9FIRM</name>
<gene>
    <name evidence="9" type="ORF">BHU72_09745</name>
</gene>
<comment type="function">
    <text evidence="8">Uptake of L-lactate across the membrane. Can also transport D-lactate and glycolate.</text>
</comment>
<feature type="transmembrane region" description="Helical" evidence="8">
    <location>
        <begin position="30"/>
        <end position="54"/>
    </location>
</feature>
<dbReference type="Pfam" id="PF02652">
    <property type="entry name" value="Lactate_perm"/>
    <property type="match status" value="1"/>
</dbReference>
<accession>A0A1E5L3G8</accession>
<feature type="transmembrane region" description="Helical" evidence="8">
    <location>
        <begin position="189"/>
        <end position="216"/>
    </location>
</feature>
<dbReference type="RefSeq" id="WP_069703192.1">
    <property type="nucleotide sequence ID" value="NZ_MJAT01000038.1"/>
</dbReference>
<dbReference type="OrthoDB" id="9761056at2"/>
<feature type="transmembrane region" description="Helical" evidence="8">
    <location>
        <begin position="499"/>
        <end position="518"/>
    </location>
</feature>
<feature type="transmembrane region" description="Helical" evidence="8">
    <location>
        <begin position="364"/>
        <end position="381"/>
    </location>
</feature>
<protein>
    <recommendedName>
        <fullName evidence="8">L-lactate permease</fullName>
    </recommendedName>
</protein>
<dbReference type="PANTHER" id="PTHR30003">
    <property type="entry name" value="L-LACTATE PERMEASE"/>
    <property type="match status" value="1"/>
</dbReference>
<keyword evidence="6 8" id="KW-1133">Transmembrane helix</keyword>
<feature type="transmembrane region" description="Helical" evidence="8">
    <location>
        <begin position="228"/>
        <end position="251"/>
    </location>
</feature>
<sequence length="556" mass="58720">MNAILALTPVLTVFIFLVVLRWPAKYAMPLALAVTSILALTYWGVSGTVVTAAIIEGLLISFEILLIVFGAILLLNTLTNSGAVSTIRRGFMDITPDRRIQVIIIAWMFGAFIEGAAGFGTPAAVAAPLLVALGFPAMAAVMSALIIQSTPVSFGAVGTPILVGVNSGLNDPMVKDAVAASGMEWSQYLYEIGLNVAVLHGTIGILIPLFIVALLTKTFGKNKSFKEGLEVAPFAIFAGLALTIPYMAVAYLLGPEFPSVIGPLVGLVIVVFAAKNKFLMPKTTWDFPEKSAWDPKWIGSVTLNVGEERKGMNLFKAWLPYVLVGVFLIASRTIKPLTTFLRDFKVGMTDILGVTGVTKMIEPLYLPFAIFVAVVICTFFIQSMKVSELTGAIKSSFKTTVSASLAIGFAVPMVRVFIRSGMTDIEGLRSMPLELASGVAALAGGAWPFFAAVIGALGAFIAGSNTVSNMMFSLFQYGVATEIGVAQTVIVAAQAVGGAAGNMITVHNVVAASATVGLMDREGEIIRKTIIPLTYYLIMAGILTLVAINIGAGIML</sequence>
<evidence type="ECO:0000256" key="2">
    <source>
        <dbReference type="ARBA" id="ARBA00010100"/>
    </source>
</evidence>
<comment type="similarity">
    <text evidence="2 8">Belongs to the lactate permease family.</text>
</comment>
<evidence type="ECO:0000313" key="9">
    <source>
        <dbReference type="EMBL" id="OEH84479.1"/>
    </source>
</evidence>
<feature type="transmembrane region" description="Helical" evidence="8">
    <location>
        <begin position="530"/>
        <end position="555"/>
    </location>
</feature>
<feature type="transmembrane region" description="Helical" evidence="8">
    <location>
        <begin position="257"/>
        <end position="274"/>
    </location>
</feature>
<dbReference type="GO" id="GO:0005886">
    <property type="term" value="C:plasma membrane"/>
    <property type="evidence" value="ECO:0007669"/>
    <property type="project" value="UniProtKB-SubCell"/>
</dbReference>
<feature type="transmembrane region" description="Helical" evidence="8">
    <location>
        <begin position="60"/>
        <end position="79"/>
    </location>
</feature>
<feature type="transmembrane region" description="Helical" evidence="8">
    <location>
        <begin position="438"/>
        <end position="462"/>
    </location>
</feature>
<feature type="transmembrane region" description="Helical" evidence="8">
    <location>
        <begin position="401"/>
        <end position="418"/>
    </location>
</feature>
<reference evidence="9 10" key="1">
    <citation type="submission" date="2016-09" db="EMBL/GenBank/DDBJ databases">
        <title>Desulfuribacillus arsenicus sp. nov., an obligately anaerobic, dissimilatory arsenic- and antimonate-reducing bacterium isolated from anoxic sediments.</title>
        <authorList>
            <person name="Abin C.A."/>
            <person name="Hollibaugh J.T."/>
        </authorList>
    </citation>
    <scope>NUCLEOTIDE SEQUENCE [LARGE SCALE GENOMIC DNA]</scope>
    <source>
        <strain evidence="9 10">MLFW-2</strain>
    </source>
</reference>
<feature type="transmembrane region" description="Helical" evidence="8">
    <location>
        <begin position="125"/>
        <end position="145"/>
    </location>
</feature>
<keyword evidence="7 8" id="KW-0472">Membrane</keyword>
<evidence type="ECO:0000256" key="1">
    <source>
        <dbReference type="ARBA" id="ARBA00004651"/>
    </source>
</evidence>
<evidence type="ECO:0000256" key="8">
    <source>
        <dbReference type="RuleBase" id="RU365092"/>
    </source>
</evidence>
<keyword evidence="4 8" id="KW-1003">Cell membrane</keyword>